<dbReference type="PATRIC" id="fig|453.4.peg.239"/>
<evidence type="ECO:0000256" key="2">
    <source>
        <dbReference type="SAM" id="Phobius"/>
    </source>
</evidence>
<evidence type="ECO:0000313" key="5">
    <source>
        <dbReference type="Proteomes" id="UP000054698"/>
    </source>
</evidence>
<gene>
    <name evidence="3" type="ORF">Lfee_0218</name>
    <name evidence="4" type="ORF">NCTC12022_01493</name>
</gene>
<dbReference type="Proteomes" id="UP000251942">
    <property type="component" value="Unassembled WGS sequence"/>
</dbReference>
<keyword evidence="5" id="KW-1185">Reference proteome</keyword>
<reference evidence="4 6" key="2">
    <citation type="submission" date="2018-06" db="EMBL/GenBank/DDBJ databases">
        <authorList>
            <consortium name="Pathogen Informatics"/>
            <person name="Doyle S."/>
        </authorList>
    </citation>
    <scope>NUCLEOTIDE SEQUENCE [LARGE SCALE GENOMIC DNA]</scope>
    <source>
        <strain evidence="4 6">NCTC12022</strain>
    </source>
</reference>
<dbReference type="EMBL" id="LNYB01000009">
    <property type="protein sequence ID" value="KTD04130.1"/>
    <property type="molecule type" value="Genomic_DNA"/>
</dbReference>
<accession>A0A0W0U7Z9</accession>
<organism evidence="3 5">
    <name type="scientific">Legionella feeleii</name>
    <dbReference type="NCBI Taxonomy" id="453"/>
    <lineage>
        <taxon>Bacteria</taxon>
        <taxon>Pseudomonadati</taxon>
        <taxon>Pseudomonadota</taxon>
        <taxon>Gammaproteobacteria</taxon>
        <taxon>Legionellales</taxon>
        <taxon>Legionellaceae</taxon>
        <taxon>Legionella</taxon>
    </lineage>
</organism>
<keyword evidence="2" id="KW-1133">Transmembrane helix</keyword>
<dbReference type="AlphaFoldDB" id="A0A0W0U7Z9"/>
<sequence length="470" mass="52219">MPKLSERKAKTLKLIVLRYLQGANLDLTKESLERECLELNYPCQDLFEFIELKDENDPLILAILGSLAVKKNRPNNASKADSKTEGAYEKLFANSKNLYELLTHLYHDGHHHLGYLLKVIDKTKPSYWWTLIAGALSSIGLGSWAYNSGAGHAILIWIERIAPPLIHWLSKSVSILRNMPLLGVIYNTLTLSWIWRSTLAYGTTTNPRKVYYLFFETLAKTLTIIAYLLALMAIAHMTIIPACLFIASSFSDVVKSVCSLFINYRQKKTIDFVIDTSAPWEKQAQQRRSINLIERSSETVWVKLFAAGLTTTTVAFMCLIPPSLFLSASCLTVMALVFLAKHSLLASVHELFAVKLQVSINEIGPPDDPGLCPVIVIEESGPAFENEPDLTQIVLGHVSTVVDSVVTAVTEHSPTTIIRRLGGRGTPEPTPLIDHQHFPPLLEAPSPKTGQGKIKGEEDKANGNTFKLDD</sequence>
<dbReference type="Proteomes" id="UP000054698">
    <property type="component" value="Unassembled WGS sequence"/>
</dbReference>
<feature type="region of interest" description="Disordered" evidence="1">
    <location>
        <begin position="420"/>
        <end position="470"/>
    </location>
</feature>
<feature type="transmembrane region" description="Helical" evidence="2">
    <location>
        <begin position="127"/>
        <end position="146"/>
    </location>
</feature>
<evidence type="ECO:0000313" key="3">
    <source>
        <dbReference type="EMBL" id="KTD04130.1"/>
    </source>
</evidence>
<feature type="transmembrane region" description="Helical" evidence="2">
    <location>
        <begin position="300"/>
        <end position="317"/>
    </location>
</feature>
<keyword evidence="2" id="KW-0472">Membrane</keyword>
<dbReference type="EMBL" id="UASS01000011">
    <property type="protein sequence ID" value="SPX60760.1"/>
    <property type="molecule type" value="Genomic_DNA"/>
</dbReference>
<evidence type="ECO:0000256" key="1">
    <source>
        <dbReference type="SAM" id="MobiDB-lite"/>
    </source>
</evidence>
<dbReference type="RefSeq" id="WP_058443439.1">
    <property type="nucleotide sequence ID" value="NZ_CAAAHT010000023.1"/>
</dbReference>
<reference evidence="3 5" key="1">
    <citation type="submission" date="2015-11" db="EMBL/GenBank/DDBJ databases">
        <title>Genomic analysis of 38 Legionella species identifies large and diverse effector repertoires.</title>
        <authorList>
            <person name="Burstein D."/>
            <person name="Amaro F."/>
            <person name="Zusman T."/>
            <person name="Lifshitz Z."/>
            <person name="Cohen O."/>
            <person name="Gilbert J.A."/>
            <person name="Pupko T."/>
            <person name="Shuman H.A."/>
            <person name="Segal G."/>
        </authorList>
    </citation>
    <scope>NUCLEOTIDE SEQUENCE [LARGE SCALE GENOMIC DNA]</scope>
    <source>
        <strain evidence="3 5">WO-44C</strain>
    </source>
</reference>
<evidence type="ECO:0000313" key="4">
    <source>
        <dbReference type="EMBL" id="SPX60760.1"/>
    </source>
</evidence>
<evidence type="ECO:0000313" key="6">
    <source>
        <dbReference type="Proteomes" id="UP000251942"/>
    </source>
</evidence>
<protein>
    <submittedName>
        <fullName evidence="3">Uncharacterized protein</fullName>
    </submittedName>
</protein>
<dbReference type="OrthoDB" id="5633508at2"/>
<keyword evidence="2" id="KW-0812">Transmembrane</keyword>
<feature type="transmembrane region" description="Helical" evidence="2">
    <location>
        <begin position="181"/>
        <end position="204"/>
    </location>
</feature>
<proteinExistence type="predicted"/>
<feature type="compositionally biased region" description="Basic and acidic residues" evidence="1">
    <location>
        <begin position="454"/>
        <end position="470"/>
    </location>
</feature>
<name>A0A0W0U7Z9_9GAMM</name>